<feature type="region of interest" description="Disordered" evidence="1">
    <location>
        <begin position="766"/>
        <end position="791"/>
    </location>
</feature>
<evidence type="ECO:0000313" key="2">
    <source>
        <dbReference type="EMBL" id="OCL14145.1"/>
    </source>
</evidence>
<feature type="compositionally biased region" description="Polar residues" evidence="1">
    <location>
        <begin position="683"/>
        <end position="694"/>
    </location>
</feature>
<sequence>MLRTTVHATSLAEMETRPRGIRSSSQDTEYMVPASHLDYADTDINSLTAIPSGYPLKALPNLRSEISDKLKPRRGSAPTENAKDGLDASQDDYFSCTRDDSSSFYSADSGDSNSKADTIFPRPPAFAAQTSHFRLPELDTEIMRSTHPLDNPVTYLPLADDGCLVVREFLFNVLTLSDWAISEDHPSAVRATVENWIGPGYHLVERFEKNDLQDICPKTVYTKSHLYGHSSERRVSESVRKAVACCVRREILRQLERKEQLKRDLEHISRNSSPYKTYTQDFGGNERGGDIFNDSESSHAENTARQKDPTKEESAYRIHELSNDHPKSAPRRIPNTQEDITPHSMPRQTKITKYQGVSKLDNLPRRQKIFTADGQAFISQVPVPPILPLDQDDKQTKADRDFDIYGESEEARNLGLPKAEYGITHDGSFFSGLQQERETNPNPVPYRTAPVVRSRTHNNRRITHSHASLSCMATNGNALIPDIEEEPLEQDIQRERTYETLCQGSEMHREEIDRSSRSGISLAAPVDENTDINSISAQTRKPSRKSFLSFRQATPSKATQSTGTLEIDAAEHTGSKWDGPISSICHPELTNQRRLNEKAHKDARRRKGFSAIFFKNPPEFDSLPPQGSSIRDSNAGREGSRKSRIFSLSSTNLPMQVPEVGPELGVRRVTQTPADTRVRNRRSWMSNAHASSLALSPVEESTAEAHRRKRSSWHMLSRPEPSFAVSPTSEPTSVHAHGQVAELPASQPRPRDWPLTFNVVEVTDSEPTIQESEVSTSRTSEDFIFPPPQREEKFHKRLSRKVSRLLRVSK</sequence>
<dbReference type="Proteomes" id="UP000250140">
    <property type="component" value="Unassembled WGS sequence"/>
</dbReference>
<accession>A0A8E2FC64</accession>
<feature type="region of interest" description="Disordered" evidence="1">
    <location>
        <begin position="506"/>
        <end position="525"/>
    </location>
</feature>
<feature type="region of interest" description="Disordered" evidence="1">
    <location>
        <begin position="272"/>
        <end position="347"/>
    </location>
</feature>
<feature type="compositionally biased region" description="Polar residues" evidence="1">
    <location>
        <begin position="549"/>
        <end position="563"/>
    </location>
</feature>
<feature type="region of interest" description="Disordered" evidence="1">
    <location>
        <begin position="682"/>
        <end position="752"/>
    </location>
</feature>
<name>A0A8E2FC64_9PEZI</name>
<feature type="region of interest" description="Disordered" evidence="1">
    <location>
        <begin position="67"/>
        <end position="92"/>
    </location>
</feature>
<feature type="compositionally biased region" description="Basic and acidic residues" evidence="1">
    <location>
        <begin position="506"/>
        <end position="516"/>
    </location>
</feature>
<feature type="compositionally biased region" description="Polar residues" evidence="1">
    <location>
        <begin position="272"/>
        <end position="282"/>
    </location>
</feature>
<evidence type="ECO:0000313" key="3">
    <source>
        <dbReference type="Proteomes" id="UP000250140"/>
    </source>
</evidence>
<feature type="compositionally biased region" description="Polar residues" evidence="1">
    <location>
        <begin position="531"/>
        <end position="540"/>
    </location>
</feature>
<feature type="region of interest" description="Disordered" evidence="1">
    <location>
        <begin position="531"/>
        <end position="563"/>
    </location>
</feature>
<dbReference type="EMBL" id="KV748612">
    <property type="protein sequence ID" value="OCL14145.1"/>
    <property type="molecule type" value="Genomic_DNA"/>
</dbReference>
<feature type="region of interest" description="Disordered" evidence="1">
    <location>
        <begin position="615"/>
        <end position="649"/>
    </location>
</feature>
<proteinExistence type="predicted"/>
<organism evidence="2 3">
    <name type="scientific">Glonium stellatum</name>
    <dbReference type="NCBI Taxonomy" id="574774"/>
    <lineage>
        <taxon>Eukaryota</taxon>
        <taxon>Fungi</taxon>
        <taxon>Dikarya</taxon>
        <taxon>Ascomycota</taxon>
        <taxon>Pezizomycotina</taxon>
        <taxon>Dothideomycetes</taxon>
        <taxon>Pleosporomycetidae</taxon>
        <taxon>Gloniales</taxon>
        <taxon>Gloniaceae</taxon>
        <taxon>Glonium</taxon>
    </lineage>
</organism>
<dbReference type="AlphaFoldDB" id="A0A8E2FC64"/>
<protein>
    <submittedName>
        <fullName evidence="2">Uncharacterized protein</fullName>
    </submittedName>
</protein>
<evidence type="ECO:0000256" key="1">
    <source>
        <dbReference type="SAM" id="MobiDB-lite"/>
    </source>
</evidence>
<feature type="compositionally biased region" description="Basic and acidic residues" evidence="1">
    <location>
        <begin position="296"/>
        <end position="327"/>
    </location>
</feature>
<dbReference type="OrthoDB" id="3801550at2759"/>
<gene>
    <name evidence="2" type="ORF">AOQ84DRAFT_371562</name>
</gene>
<keyword evidence="3" id="KW-1185">Reference proteome</keyword>
<reference evidence="2 3" key="1">
    <citation type="journal article" date="2016" name="Nat. Commun.">
        <title>Ectomycorrhizal ecology is imprinted in the genome of the dominant symbiotic fungus Cenococcum geophilum.</title>
        <authorList>
            <consortium name="DOE Joint Genome Institute"/>
            <person name="Peter M."/>
            <person name="Kohler A."/>
            <person name="Ohm R.A."/>
            <person name="Kuo A."/>
            <person name="Krutzmann J."/>
            <person name="Morin E."/>
            <person name="Arend M."/>
            <person name="Barry K.W."/>
            <person name="Binder M."/>
            <person name="Choi C."/>
            <person name="Clum A."/>
            <person name="Copeland A."/>
            <person name="Grisel N."/>
            <person name="Haridas S."/>
            <person name="Kipfer T."/>
            <person name="LaButti K."/>
            <person name="Lindquist E."/>
            <person name="Lipzen A."/>
            <person name="Maire R."/>
            <person name="Meier B."/>
            <person name="Mihaltcheva S."/>
            <person name="Molinier V."/>
            <person name="Murat C."/>
            <person name="Poggeler S."/>
            <person name="Quandt C.A."/>
            <person name="Sperisen C."/>
            <person name="Tritt A."/>
            <person name="Tisserant E."/>
            <person name="Crous P.W."/>
            <person name="Henrissat B."/>
            <person name="Nehls U."/>
            <person name="Egli S."/>
            <person name="Spatafora J.W."/>
            <person name="Grigoriev I.V."/>
            <person name="Martin F.M."/>
        </authorList>
    </citation>
    <scope>NUCLEOTIDE SEQUENCE [LARGE SCALE GENOMIC DNA]</scope>
    <source>
        <strain evidence="2 3">CBS 207.34</strain>
    </source>
</reference>
<feature type="compositionally biased region" description="Polar residues" evidence="1">
    <location>
        <begin position="766"/>
        <end position="778"/>
    </location>
</feature>